<evidence type="ECO:0000313" key="7">
    <source>
        <dbReference type="EMBL" id="GLD32085.1"/>
    </source>
</evidence>
<dbReference type="InterPro" id="IPR001031">
    <property type="entry name" value="Thioesterase"/>
</dbReference>
<dbReference type="Gene3D" id="3.40.50.1820">
    <property type="entry name" value="alpha/beta hydrolase"/>
    <property type="match status" value="1"/>
</dbReference>
<comment type="catalytic activity">
    <reaction evidence="4">
        <text>a fatty acyl-CoA + H2O = a fatty acid + CoA + H(+)</text>
        <dbReference type="Rhea" id="RHEA:16781"/>
        <dbReference type="ChEBI" id="CHEBI:15377"/>
        <dbReference type="ChEBI" id="CHEBI:15378"/>
        <dbReference type="ChEBI" id="CHEBI:28868"/>
        <dbReference type="ChEBI" id="CHEBI:57287"/>
        <dbReference type="ChEBI" id="CHEBI:77636"/>
    </reaction>
</comment>
<dbReference type="PANTHER" id="PTHR11487:SF0">
    <property type="entry name" value="S-ACYL FATTY ACID SYNTHASE THIOESTERASE, MEDIUM CHAIN"/>
    <property type="match status" value="1"/>
</dbReference>
<dbReference type="EMBL" id="BRXE01000055">
    <property type="protein sequence ID" value="GLB84586.1"/>
    <property type="molecule type" value="Genomic_DNA"/>
</dbReference>
<name>A0A9P3UVP2_9MYCO</name>
<dbReference type="InterPro" id="IPR012223">
    <property type="entry name" value="TEII"/>
</dbReference>
<dbReference type="InterPro" id="IPR029058">
    <property type="entry name" value="AB_hydrolase_fold"/>
</dbReference>
<accession>A0A9P3UVP2</accession>
<evidence type="ECO:0000313" key="6">
    <source>
        <dbReference type="EMBL" id="GLB84586.1"/>
    </source>
</evidence>
<evidence type="ECO:0000313" key="8">
    <source>
        <dbReference type="Proteomes" id="UP001064782"/>
    </source>
</evidence>
<dbReference type="RefSeq" id="WP_236979026.1">
    <property type="nucleotide sequence ID" value="NZ_BRXE01000055.1"/>
</dbReference>
<organism evidence="7 8">
    <name type="scientific">Mycobacterium kiyosense</name>
    <dbReference type="NCBI Taxonomy" id="2871094"/>
    <lineage>
        <taxon>Bacteria</taxon>
        <taxon>Bacillati</taxon>
        <taxon>Actinomycetota</taxon>
        <taxon>Actinomycetes</taxon>
        <taxon>Mycobacteriales</taxon>
        <taxon>Mycobacteriaceae</taxon>
        <taxon>Mycobacterium</taxon>
    </lineage>
</organism>
<evidence type="ECO:0000256" key="2">
    <source>
        <dbReference type="ARBA" id="ARBA00015007"/>
    </source>
</evidence>
<feature type="domain" description="Thioesterase" evidence="5">
    <location>
        <begin position="6"/>
        <end position="220"/>
    </location>
</feature>
<evidence type="ECO:0000259" key="5">
    <source>
        <dbReference type="Pfam" id="PF00975"/>
    </source>
</evidence>
<sequence>MTALELVCFPHAGGGAASFNSLRRDLSSVGANVNVTTVELPGRGERSHQQRFVDVRACARSLAEQLADKLCGPHVLLGHSMGGLLAYLVARQRIAEDLRPPEAVIVVAAAAPHCNSHLRDVDAMHDQDLATELVSCGGLPAEVLTRPEWLDILIPVIRDDLALCRSYRPAAEAPLPCALHIFGAHYDPLVPIEALEAWSDYSLRPQPVRLFAGSHFLFRPANPERVSAVRDITENALGGRELVS</sequence>
<protein>
    <recommendedName>
        <fullName evidence="2">Thioesterase TesA</fullName>
    </recommendedName>
</protein>
<evidence type="ECO:0000256" key="4">
    <source>
        <dbReference type="ARBA" id="ARBA00024293"/>
    </source>
</evidence>
<keyword evidence="3" id="KW-0843">Virulence</keyword>
<dbReference type="SUPFAM" id="SSF53474">
    <property type="entry name" value="alpha/beta-Hydrolases"/>
    <property type="match status" value="1"/>
</dbReference>
<dbReference type="Proteomes" id="UP001064782">
    <property type="component" value="Unassembled WGS sequence"/>
</dbReference>
<evidence type="ECO:0000256" key="1">
    <source>
        <dbReference type="ARBA" id="ARBA00007169"/>
    </source>
</evidence>
<gene>
    <name evidence="7" type="ORF">Mkiyose1413_39680</name>
    <name evidence="6" type="ORF">SRL2020028_38420</name>
</gene>
<dbReference type="GeneID" id="83630144"/>
<keyword evidence="8" id="KW-1185">Reference proteome</keyword>
<proteinExistence type="inferred from homology"/>
<dbReference type="AlphaFoldDB" id="A0A9P3UVP2"/>
<reference evidence="7" key="1">
    <citation type="submission" date="2022-08" db="EMBL/GenBank/DDBJ databases">
        <title>Mycobacterium kiyosense sp. nov., scotochromogenic slow-glowing species isolated from respiratory specimens.</title>
        <authorList>
            <person name="Fukano H."/>
            <person name="Kazumi Y."/>
            <person name="Sakagami N."/>
            <person name="Ato M."/>
            <person name="Mitarai S."/>
            <person name="Hoshino Y."/>
        </authorList>
    </citation>
    <scope>NUCLEOTIDE SEQUENCE</scope>
    <source>
        <strain evidence="7">1413</strain>
        <strain evidence="6">SRL2020-028</strain>
    </source>
</reference>
<dbReference type="PANTHER" id="PTHR11487">
    <property type="entry name" value="THIOESTERASE"/>
    <property type="match status" value="1"/>
</dbReference>
<dbReference type="EMBL" id="BRZI01000036">
    <property type="protein sequence ID" value="GLD32085.1"/>
    <property type="molecule type" value="Genomic_DNA"/>
</dbReference>
<dbReference type="Pfam" id="PF00975">
    <property type="entry name" value="Thioesterase"/>
    <property type="match status" value="1"/>
</dbReference>
<evidence type="ECO:0000256" key="3">
    <source>
        <dbReference type="ARBA" id="ARBA00023026"/>
    </source>
</evidence>
<comment type="similarity">
    <text evidence="1">Belongs to the thioesterase family.</text>
</comment>
<dbReference type="GO" id="GO:0008610">
    <property type="term" value="P:lipid biosynthetic process"/>
    <property type="evidence" value="ECO:0007669"/>
    <property type="project" value="TreeGrafter"/>
</dbReference>
<dbReference type="Proteomes" id="UP001165663">
    <property type="component" value="Unassembled WGS sequence"/>
</dbReference>
<comment type="caution">
    <text evidence="7">The sequence shown here is derived from an EMBL/GenBank/DDBJ whole genome shotgun (WGS) entry which is preliminary data.</text>
</comment>